<proteinExistence type="predicted"/>
<dbReference type="Pfam" id="PF12796">
    <property type="entry name" value="Ank_2"/>
    <property type="match status" value="1"/>
</dbReference>
<keyword evidence="2" id="KW-0040">ANK repeat</keyword>
<dbReference type="Gene3D" id="1.25.40.20">
    <property type="entry name" value="Ankyrin repeat-containing domain"/>
    <property type="match status" value="1"/>
</dbReference>
<dbReference type="PANTHER" id="PTHR24166">
    <property type="entry name" value="ROLLING PEBBLES, ISOFORM B"/>
    <property type="match status" value="1"/>
</dbReference>
<dbReference type="PROSITE" id="PS50088">
    <property type="entry name" value="ANK_REPEAT"/>
    <property type="match status" value="2"/>
</dbReference>
<name>A0A0F9AIQ3_9ZZZZ</name>
<gene>
    <name evidence="3" type="ORF">LCGC14_2907670</name>
</gene>
<evidence type="ECO:0000256" key="1">
    <source>
        <dbReference type="ARBA" id="ARBA00022737"/>
    </source>
</evidence>
<reference evidence="3" key="1">
    <citation type="journal article" date="2015" name="Nature">
        <title>Complex archaea that bridge the gap between prokaryotes and eukaryotes.</title>
        <authorList>
            <person name="Spang A."/>
            <person name="Saw J.H."/>
            <person name="Jorgensen S.L."/>
            <person name="Zaremba-Niedzwiedzka K."/>
            <person name="Martijn J."/>
            <person name="Lind A.E."/>
            <person name="van Eijk R."/>
            <person name="Schleper C."/>
            <person name="Guy L."/>
            <person name="Ettema T.J."/>
        </authorList>
    </citation>
    <scope>NUCLEOTIDE SEQUENCE</scope>
</reference>
<sequence>MYLNPPFQVLNAVPIIDEGSLPDLKFDVLRSATEVDWLLIETGADVNVQNKWGETALMWASYEGHPEVVELLIERGANINAMDSNGYTALMWALKKGQTEAINLLKEAGARKL</sequence>
<evidence type="ECO:0000256" key="2">
    <source>
        <dbReference type="ARBA" id="ARBA00023043"/>
    </source>
</evidence>
<dbReference type="PROSITE" id="PS50297">
    <property type="entry name" value="ANK_REP_REGION"/>
    <property type="match status" value="2"/>
</dbReference>
<accession>A0A0F9AIQ3</accession>
<dbReference type="AlphaFoldDB" id="A0A0F9AIQ3"/>
<evidence type="ECO:0000313" key="3">
    <source>
        <dbReference type="EMBL" id="KKK72061.1"/>
    </source>
</evidence>
<dbReference type="PANTHER" id="PTHR24166:SF48">
    <property type="entry name" value="PROTEIN VAPYRIN"/>
    <property type="match status" value="1"/>
</dbReference>
<protein>
    <submittedName>
        <fullName evidence="3">Uncharacterized protein</fullName>
    </submittedName>
</protein>
<dbReference type="SUPFAM" id="SSF48403">
    <property type="entry name" value="Ankyrin repeat"/>
    <property type="match status" value="1"/>
</dbReference>
<dbReference type="EMBL" id="LAZR01057443">
    <property type="protein sequence ID" value="KKK72061.1"/>
    <property type="molecule type" value="Genomic_DNA"/>
</dbReference>
<organism evidence="3">
    <name type="scientific">marine sediment metagenome</name>
    <dbReference type="NCBI Taxonomy" id="412755"/>
    <lineage>
        <taxon>unclassified sequences</taxon>
        <taxon>metagenomes</taxon>
        <taxon>ecological metagenomes</taxon>
    </lineage>
</organism>
<dbReference type="InterPro" id="IPR036770">
    <property type="entry name" value="Ankyrin_rpt-contain_sf"/>
</dbReference>
<dbReference type="SMART" id="SM00248">
    <property type="entry name" value="ANK"/>
    <property type="match status" value="2"/>
</dbReference>
<keyword evidence="1" id="KW-0677">Repeat</keyword>
<dbReference type="InterPro" id="IPR050889">
    <property type="entry name" value="Dendritic_Spine_Reg/Scaffold"/>
</dbReference>
<dbReference type="InterPro" id="IPR002110">
    <property type="entry name" value="Ankyrin_rpt"/>
</dbReference>
<comment type="caution">
    <text evidence="3">The sequence shown here is derived from an EMBL/GenBank/DDBJ whole genome shotgun (WGS) entry which is preliminary data.</text>
</comment>